<proteinExistence type="predicted"/>
<dbReference type="EMBL" id="JACJKJ010000009">
    <property type="protein sequence ID" value="MBM6806614.1"/>
    <property type="molecule type" value="Genomic_DNA"/>
</dbReference>
<dbReference type="InterPro" id="IPR032774">
    <property type="entry name" value="WG_beta_rep"/>
</dbReference>
<reference evidence="1 2" key="1">
    <citation type="journal article" date="2021" name="Sci. Rep.">
        <title>The distribution of antibiotic resistance genes in chicken gut microbiota commensals.</title>
        <authorList>
            <person name="Juricova H."/>
            <person name="Matiasovicova J."/>
            <person name="Kubasova T."/>
            <person name="Cejkova D."/>
            <person name="Rychlik I."/>
        </authorList>
    </citation>
    <scope>NUCLEOTIDE SEQUENCE [LARGE SCALE GENOMIC DNA]</scope>
    <source>
        <strain evidence="1 2">An768</strain>
    </source>
</reference>
<keyword evidence="2" id="KW-1185">Reference proteome</keyword>
<dbReference type="RefSeq" id="WP_204500415.1">
    <property type="nucleotide sequence ID" value="NZ_JACJKJ010000009.1"/>
</dbReference>
<protein>
    <submittedName>
        <fullName evidence="1">WG repeat-containing protein</fullName>
    </submittedName>
</protein>
<evidence type="ECO:0000313" key="1">
    <source>
        <dbReference type="EMBL" id="MBM6806614.1"/>
    </source>
</evidence>
<evidence type="ECO:0000313" key="2">
    <source>
        <dbReference type="Proteomes" id="UP000782117"/>
    </source>
</evidence>
<organism evidence="1 2">
    <name type="scientific">Bacteroides caecicola</name>
    <dbReference type="NCBI Taxonomy" id="1462569"/>
    <lineage>
        <taxon>Bacteria</taxon>
        <taxon>Pseudomonadati</taxon>
        <taxon>Bacteroidota</taxon>
        <taxon>Bacteroidia</taxon>
        <taxon>Bacteroidales</taxon>
        <taxon>Bacteroidaceae</taxon>
        <taxon>Bacteroides</taxon>
    </lineage>
</organism>
<dbReference type="Pfam" id="PF14903">
    <property type="entry name" value="WG_beta_rep"/>
    <property type="match status" value="1"/>
</dbReference>
<sequence>MKKEVTPEIIKRLNDTLDAVCKYLAEENYNEANKLQEEYYKIEDEYNLFDYTYEEDGKLGVKDITGKIRVPAIYSNYSELYSYTIKRNAPVAAQNEEGKFALVTTDGKGTPLCNFKYDMIECKHYTSFYTCSKESDGRRFLGLLTAKGQELVPCEMDVIYGISNGIIAFEKDGKYGLVTSWGLYIPPIYNELTEDEQEFVHAELNGQWGHISGEGTFIPDEDEDTFDNTNCLSFGVDDLLD</sequence>
<name>A0ABS2F9Y4_9BACE</name>
<dbReference type="Proteomes" id="UP000782117">
    <property type="component" value="Unassembled WGS sequence"/>
</dbReference>
<accession>A0ABS2F9Y4</accession>
<gene>
    <name evidence="1" type="ORF">H6A24_08915</name>
</gene>
<comment type="caution">
    <text evidence="1">The sequence shown here is derived from an EMBL/GenBank/DDBJ whole genome shotgun (WGS) entry which is preliminary data.</text>
</comment>